<keyword evidence="1" id="KW-0472">Membrane</keyword>
<dbReference type="Proteomes" id="UP001501624">
    <property type="component" value="Unassembled WGS sequence"/>
</dbReference>
<organism evidence="3 4">
    <name type="scientific">Amycolatopsis tucumanensis</name>
    <dbReference type="NCBI Taxonomy" id="401106"/>
    <lineage>
        <taxon>Bacteria</taxon>
        <taxon>Bacillati</taxon>
        <taxon>Actinomycetota</taxon>
        <taxon>Actinomycetes</taxon>
        <taxon>Pseudonocardiales</taxon>
        <taxon>Pseudonocardiaceae</taxon>
        <taxon>Amycolatopsis</taxon>
    </lineage>
</organism>
<reference evidence="4" key="1">
    <citation type="journal article" date="2019" name="Int. J. Syst. Evol. Microbiol.">
        <title>The Global Catalogue of Microorganisms (GCM) 10K type strain sequencing project: providing services to taxonomists for standard genome sequencing and annotation.</title>
        <authorList>
            <consortium name="The Broad Institute Genomics Platform"/>
            <consortium name="The Broad Institute Genome Sequencing Center for Infectious Disease"/>
            <person name="Wu L."/>
            <person name="Ma J."/>
        </authorList>
    </citation>
    <scope>NUCLEOTIDE SEQUENCE [LARGE SCALE GENOMIC DNA]</scope>
    <source>
        <strain evidence="4">JCM 17017</strain>
    </source>
</reference>
<keyword evidence="1" id="KW-0812">Transmembrane</keyword>
<dbReference type="PANTHER" id="PTHR45138:SF9">
    <property type="entry name" value="DIGUANYLATE CYCLASE DGCM-RELATED"/>
    <property type="match status" value="1"/>
</dbReference>
<dbReference type="PANTHER" id="PTHR45138">
    <property type="entry name" value="REGULATORY COMPONENTS OF SENSORY TRANSDUCTION SYSTEM"/>
    <property type="match status" value="1"/>
</dbReference>
<dbReference type="Gene3D" id="3.30.70.270">
    <property type="match status" value="1"/>
</dbReference>
<accession>A0ABP7HEI4</accession>
<feature type="transmembrane region" description="Helical" evidence="1">
    <location>
        <begin position="131"/>
        <end position="156"/>
    </location>
</feature>
<keyword evidence="1" id="KW-1133">Transmembrane helix</keyword>
<evidence type="ECO:0000313" key="3">
    <source>
        <dbReference type="EMBL" id="GAA3791395.1"/>
    </source>
</evidence>
<sequence>MEWSHKFIAESGPPCLVRRTVPAGVAATPTDLDLPSRGQVVHALRRAAGAARRCMTWFRARVTAALAVVAHAVVITEAVREALLDVPIISSSTVATGAILSACAVTHACCTRSRAQRRTGDRNEQPVDQSAIWLITAAAALPLVWALGLLLILRLVRWREHGAHPRGFLFATSTTVASVLAAHVVATTTPLHDWLTHGSAWPETTLGRFHLVALLIALGAAYFAVQALSRCSATPRTTDSLIAAQGMTVVTVLIGLATTTATAVSPLIMPTFIPIAIHMTRLVQTNRVLGNDAIHDPLMGLLNRRGFLPLAQKVLQRDIAANRPMTVLFADLDNFKSWNDDLGELGGDEILKAVAATLERESRVEDLLCRWGGEEFVAVLPRTDLEQGTEVAERIRLAVERLDTLVRLPGSTEHLRIGRDTRPCTISIGVATSPAHGVRLDELVDTAIRAKKSAKAGGRNRVVRARDGA</sequence>
<protein>
    <submittedName>
        <fullName evidence="3">GGDEF domain-containing protein</fullName>
    </submittedName>
</protein>
<comment type="caution">
    <text evidence="3">The sequence shown here is derived from an EMBL/GenBank/DDBJ whole genome shotgun (WGS) entry which is preliminary data.</text>
</comment>
<dbReference type="NCBIfam" id="TIGR00254">
    <property type="entry name" value="GGDEF"/>
    <property type="match status" value="1"/>
</dbReference>
<dbReference type="InterPro" id="IPR029787">
    <property type="entry name" value="Nucleotide_cyclase"/>
</dbReference>
<dbReference type="EMBL" id="BAABCM010000001">
    <property type="protein sequence ID" value="GAA3791395.1"/>
    <property type="molecule type" value="Genomic_DNA"/>
</dbReference>
<dbReference type="CDD" id="cd01949">
    <property type="entry name" value="GGDEF"/>
    <property type="match status" value="1"/>
</dbReference>
<evidence type="ECO:0000256" key="1">
    <source>
        <dbReference type="SAM" id="Phobius"/>
    </source>
</evidence>
<evidence type="ECO:0000259" key="2">
    <source>
        <dbReference type="PROSITE" id="PS50887"/>
    </source>
</evidence>
<feature type="domain" description="GGDEF" evidence="2">
    <location>
        <begin position="323"/>
        <end position="467"/>
    </location>
</feature>
<proteinExistence type="predicted"/>
<gene>
    <name evidence="3" type="ORF">GCM10022380_04940</name>
</gene>
<dbReference type="InterPro" id="IPR043128">
    <property type="entry name" value="Rev_trsase/Diguanyl_cyclase"/>
</dbReference>
<dbReference type="InterPro" id="IPR050469">
    <property type="entry name" value="Diguanylate_Cyclase"/>
</dbReference>
<feature type="transmembrane region" description="Helical" evidence="1">
    <location>
        <begin position="168"/>
        <end position="186"/>
    </location>
</feature>
<feature type="transmembrane region" description="Helical" evidence="1">
    <location>
        <begin position="246"/>
        <end position="269"/>
    </location>
</feature>
<dbReference type="Pfam" id="PF00990">
    <property type="entry name" value="GGDEF"/>
    <property type="match status" value="1"/>
</dbReference>
<dbReference type="SUPFAM" id="SSF55073">
    <property type="entry name" value="Nucleotide cyclase"/>
    <property type="match status" value="1"/>
</dbReference>
<dbReference type="SMART" id="SM00267">
    <property type="entry name" value="GGDEF"/>
    <property type="match status" value="1"/>
</dbReference>
<dbReference type="InterPro" id="IPR000160">
    <property type="entry name" value="GGDEF_dom"/>
</dbReference>
<keyword evidence="4" id="KW-1185">Reference proteome</keyword>
<dbReference type="PROSITE" id="PS50887">
    <property type="entry name" value="GGDEF"/>
    <property type="match status" value="1"/>
</dbReference>
<name>A0ABP7HEI4_9PSEU</name>
<feature type="transmembrane region" description="Helical" evidence="1">
    <location>
        <begin position="206"/>
        <end position="225"/>
    </location>
</feature>
<evidence type="ECO:0000313" key="4">
    <source>
        <dbReference type="Proteomes" id="UP001501624"/>
    </source>
</evidence>